<reference evidence="1" key="1">
    <citation type="journal article" date="2018" name="Genome Biol.">
        <title>SKESA: strategic k-mer extension for scrupulous assemblies.</title>
        <authorList>
            <person name="Souvorov A."/>
            <person name="Agarwala R."/>
            <person name="Lipman D.J."/>
        </authorList>
    </citation>
    <scope>NUCLEOTIDE SEQUENCE</scope>
    <source>
        <strain evidence="1">MA.CK_95/00012601</strain>
    </source>
</reference>
<dbReference type="AlphaFoldDB" id="A0A760RL32"/>
<gene>
    <name evidence="1" type="ORF">G8W38_003617</name>
</gene>
<dbReference type="InterPro" id="IPR010260">
    <property type="entry name" value="AlpA"/>
</dbReference>
<organism evidence="1">
    <name type="scientific">Salmonella enterica</name>
    <name type="common">Salmonella choleraesuis</name>
    <dbReference type="NCBI Taxonomy" id="28901"/>
    <lineage>
        <taxon>Bacteria</taxon>
        <taxon>Pseudomonadati</taxon>
        <taxon>Pseudomonadota</taxon>
        <taxon>Gammaproteobacteria</taxon>
        <taxon>Enterobacterales</taxon>
        <taxon>Enterobacteriaceae</taxon>
        <taxon>Salmonella</taxon>
    </lineage>
</organism>
<dbReference type="EMBL" id="DAAXUA010000009">
    <property type="protein sequence ID" value="HAG2561848.1"/>
    <property type="molecule type" value="Genomic_DNA"/>
</dbReference>
<sequence length="69" mass="7781">MNIGFTLPEVGLIREKTVLQYIAPVSRSTLWNWRKQGKFPAPCKMGDNTNGYRAKDLREWLAGLEVSGA</sequence>
<dbReference type="SUPFAM" id="SSF46955">
    <property type="entry name" value="Putative DNA-binding domain"/>
    <property type="match status" value="1"/>
</dbReference>
<dbReference type="InterPro" id="IPR009061">
    <property type="entry name" value="DNA-bd_dom_put_sf"/>
</dbReference>
<reference evidence="1" key="2">
    <citation type="submission" date="2020-02" db="EMBL/GenBank/DDBJ databases">
        <authorList>
            <consortium name="NCBI Pathogen Detection Project"/>
        </authorList>
    </citation>
    <scope>NUCLEOTIDE SEQUENCE</scope>
    <source>
        <strain evidence="1">MA.CK_95/00012601</strain>
    </source>
</reference>
<dbReference type="Pfam" id="PF05930">
    <property type="entry name" value="Phage_AlpA"/>
    <property type="match status" value="1"/>
</dbReference>
<proteinExistence type="predicted"/>
<accession>A0A760RL32</accession>
<evidence type="ECO:0000313" key="1">
    <source>
        <dbReference type="EMBL" id="HAG2561848.1"/>
    </source>
</evidence>
<comment type="caution">
    <text evidence="1">The sequence shown here is derived from an EMBL/GenBank/DDBJ whole genome shotgun (WGS) entry which is preliminary data.</text>
</comment>
<name>A0A760RL32_SALER</name>
<protein>
    <submittedName>
        <fullName evidence="1">AlpA family phage regulatory protein</fullName>
    </submittedName>
</protein>